<dbReference type="Gene3D" id="1.10.439.10">
    <property type="entry name" value="Penicillin Amidohydrolase, domain 1"/>
    <property type="match status" value="1"/>
</dbReference>
<evidence type="ECO:0000313" key="5">
    <source>
        <dbReference type="EMBL" id="WUI84296.1"/>
    </source>
</evidence>
<dbReference type="Gene3D" id="1.10.1400.10">
    <property type="match status" value="1"/>
</dbReference>
<dbReference type="Gene3D" id="3.60.20.10">
    <property type="entry name" value="Glutamine Phosphoribosylpyrophosphate, subunit 1, domain 1"/>
    <property type="match status" value="1"/>
</dbReference>
<evidence type="ECO:0000256" key="2">
    <source>
        <dbReference type="ARBA" id="ARBA00022801"/>
    </source>
</evidence>
<dbReference type="InterPro" id="IPR043147">
    <property type="entry name" value="Penicillin_amidase_A-knob"/>
</dbReference>
<keyword evidence="6" id="KW-1185">Reference proteome</keyword>
<feature type="region of interest" description="Disordered" evidence="4">
    <location>
        <begin position="1"/>
        <end position="30"/>
    </location>
</feature>
<dbReference type="PANTHER" id="PTHR34218:SF4">
    <property type="entry name" value="ACYL-HOMOSERINE LACTONE ACYLASE QUIP"/>
    <property type="match status" value="1"/>
</dbReference>
<reference evidence="5 6" key="1">
    <citation type="submission" date="2022-10" db="EMBL/GenBank/DDBJ databases">
        <title>The complete genomes of actinobacterial strains from the NBC collection.</title>
        <authorList>
            <person name="Joergensen T.S."/>
            <person name="Alvarez Arevalo M."/>
            <person name="Sterndorff E.B."/>
            <person name="Faurdal D."/>
            <person name="Vuksanovic O."/>
            <person name="Mourched A.-S."/>
            <person name="Charusanti P."/>
            <person name="Shaw S."/>
            <person name="Blin K."/>
            <person name="Weber T."/>
        </authorList>
    </citation>
    <scope>NUCLEOTIDE SEQUENCE [LARGE SCALE GENOMIC DNA]</scope>
    <source>
        <strain evidence="5 6">NBC_00396</strain>
    </source>
</reference>
<evidence type="ECO:0000313" key="6">
    <source>
        <dbReference type="Proteomes" id="UP001346877"/>
    </source>
</evidence>
<protein>
    <submittedName>
        <fullName evidence="5">Penicillin acylase family protein</fullName>
    </submittedName>
</protein>
<dbReference type="InterPro" id="IPR014395">
    <property type="entry name" value="Pen/GL7ACA/AHL_acylase"/>
</dbReference>
<organism evidence="5 6">
    <name type="scientific">Micromonospora zamorensis</name>
    <dbReference type="NCBI Taxonomy" id="709883"/>
    <lineage>
        <taxon>Bacteria</taxon>
        <taxon>Bacillati</taxon>
        <taxon>Actinomycetota</taxon>
        <taxon>Actinomycetes</taxon>
        <taxon>Micromonosporales</taxon>
        <taxon>Micromonosporaceae</taxon>
        <taxon>Micromonospora</taxon>
    </lineage>
</organism>
<keyword evidence="2" id="KW-0378">Hydrolase</keyword>
<evidence type="ECO:0000256" key="3">
    <source>
        <dbReference type="ARBA" id="ARBA00023145"/>
    </source>
</evidence>
<dbReference type="PIRSF" id="PIRSF001227">
    <property type="entry name" value="Pen_acylase"/>
    <property type="match status" value="1"/>
</dbReference>
<comment type="similarity">
    <text evidence="1">Belongs to the peptidase S45 family.</text>
</comment>
<name>A0ABZ1PKI2_9ACTN</name>
<evidence type="ECO:0000256" key="4">
    <source>
        <dbReference type="SAM" id="MobiDB-lite"/>
    </source>
</evidence>
<gene>
    <name evidence="5" type="ORF">OG375_08235</name>
</gene>
<dbReference type="PANTHER" id="PTHR34218">
    <property type="entry name" value="PEPTIDASE S45 PENICILLIN AMIDASE"/>
    <property type="match status" value="1"/>
</dbReference>
<evidence type="ECO:0000256" key="1">
    <source>
        <dbReference type="ARBA" id="ARBA00006586"/>
    </source>
</evidence>
<dbReference type="Pfam" id="PF01804">
    <property type="entry name" value="Penicil_amidase"/>
    <property type="match status" value="1"/>
</dbReference>
<dbReference type="Proteomes" id="UP001346877">
    <property type="component" value="Chromosome"/>
</dbReference>
<dbReference type="InterPro" id="IPR029055">
    <property type="entry name" value="Ntn_hydrolases_N"/>
</dbReference>
<feature type="compositionally biased region" description="Basic and acidic residues" evidence="4">
    <location>
        <begin position="1"/>
        <end position="27"/>
    </location>
</feature>
<sequence length="731" mass="78515">MSERSERTGKHSGEQTGRRDGARRFRDPWGVPHLRAGDPLALAAAQGRVTAYDRAWQIEVERHRAQGTSAAFLGVDALDWDRFARQVRLDDTARRCHAALDPATAEWVGAYVAGVNDGLAAGAARAPEFAAAGLTPGRWEPWTPLGVWLGHHILFAGFPGKLWREHVARQLGPEAVDVFATDGPSVAGSNGWLLAAERTGTGAALLAGDPHRFFEDPGVYQQIRLACPEYDVVGLAVPGVPGIAHFGHTGAVAWAITNAMADYQDLYAERLRRDGGQVQALGPDGWRPAHSHLETIEVAGVDPVEVEVVETDRGPVIVGGPDDETAISLRYPPRVRAELGFATLPELLRARTVTDVDHALRHWVEPVNVVQAADTAGGLLHRVAGAVPVRHPDNGRRVVPGWDAEHAWQGWYAPMPRATVVGRAVMANERGLAAPLGVEFAPPHRAHRIAELLDAGHDWTADGLAEVHTDTYLGSAEPLLAVLEGLTGLDPATAALRERLRRWDRRMAADSTDAARFAVLRAAVVRRIAAHPALAALAEPPAYPEVFAPWLALTPRVGYALEHLLGAASLPGVDVAALVRAAADEVAGAAEDPVRWGDLHRLAAWRALPDPDAGPGPRLDGDHDCVLATSSVPGVTHWCFRGPTARFVWDLARREDSRWVVPLGTCGVPGDAHHDDQSAAWLSGELLPVITEWDQLVEERDAHDRNADRPLPGMRQAAADLGGVSAGRTPG</sequence>
<dbReference type="InterPro" id="IPR002692">
    <property type="entry name" value="S45"/>
</dbReference>
<accession>A0ABZ1PKI2</accession>
<dbReference type="InterPro" id="IPR043146">
    <property type="entry name" value="Penicillin_amidase_N_B-knob"/>
</dbReference>
<keyword evidence="3" id="KW-0865">Zymogen</keyword>
<proteinExistence type="inferred from homology"/>
<dbReference type="EMBL" id="CP107941">
    <property type="protein sequence ID" value="WUI84296.1"/>
    <property type="molecule type" value="Genomic_DNA"/>
</dbReference>
<dbReference type="SUPFAM" id="SSF56235">
    <property type="entry name" value="N-terminal nucleophile aminohydrolases (Ntn hydrolases)"/>
    <property type="match status" value="1"/>
</dbReference>
<dbReference type="RefSeq" id="WP_328374252.1">
    <property type="nucleotide sequence ID" value="NZ_CP107941.1"/>
</dbReference>
<dbReference type="Gene3D" id="2.30.120.10">
    <property type="match status" value="1"/>
</dbReference>
<dbReference type="InterPro" id="IPR023343">
    <property type="entry name" value="Penicillin_amidase_dom1"/>
</dbReference>